<name>A0A846XBU3_9NOCA</name>
<dbReference type="GO" id="GO:0051213">
    <property type="term" value="F:dioxygenase activity"/>
    <property type="evidence" value="ECO:0007669"/>
    <property type="project" value="UniProtKB-KW"/>
</dbReference>
<dbReference type="InterPro" id="IPR004360">
    <property type="entry name" value="Glyas_Fos-R_dOase_dom"/>
</dbReference>
<dbReference type="Proteomes" id="UP000565715">
    <property type="component" value="Unassembled WGS sequence"/>
</dbReference>
<proteinExistence type="predicted"/>
<dbReference type="RefSeq" id="WP_068049731.1">
    <property type="nucleotide sequence ID" value="NZ_JAAXOO010000001.1"/>
</dbReference>
<dbReference type="PANTHER" id="PTHR21366">
    <property type="entry name" value="GLYOXALASE FAMILY PROTEIN"/>
    <property type="match status" value="1"/>
</dbReference>
<evidence type="ECO:0000313" key="2">
    <source>
        <dbReference type="EMBL" id="NKY31494.1"/>
    </source>
</evidence>
<dbReference type="PANTHER" id="PTHR21366:SF14">
    <property type="entry name" value="GLYOXALASE DOMAIN-CONTAINING PROTEIN 5"/>
    <property type="match status" value="1"/>
</dbReference>
<evidence type="ECO:0000259" key="1">
    <source>
        <dbReference type="PROSITE" id="PS51819"/>
    </source>
</evidence>
<dbReference type="InterPro" id="IPR037523">
    <property type="entry name" value="VOC_core"/>
</dbReference>
<feature type="domain" description="VOC" evidence="1">
    <location>
        <begin position="5"/>
        <end position="120"/>
    </location>
</feature>
<dbReference type="SUPFAM" id="SSF54593">
    <property type="entry name" value="Glyoxalase/Bleomycin resistance protein/Dihydroxybiphenyl dioxygenase"/>
    <property type="match status" value="1"/>
</dbReference>
<keyword evidence="3" id="KW-1185">Reference proteome</keyword>
<sequence length="293" mass="32200">MPILSLGYLRLRVESTESWRTFAGDFLGMMRVDGPLPDALHYRMDDYPPRLVISESSAPGLEAIGLEVLHRTDLQELVERVEAAGVEIHIGTPAECELRQVTGFAGFDDPSGNRIELFYGPVLSHRPVELNGVSRFVTGDQGMGHVIVNVLDTEEAYEFYVGVLGFVERNSLALPGGVSYFLGCNPRQHTFGLSPAQGPALMHFMVEAEDIDDVGRALDRAADLGIPMMQSLGKHTNDRMLSFYVYSPEGHATEIGWGGERIETPQPTYRITEGAVWGHRFTPAPDGAKGLAR</sequence>
<dbReference type="PROSITE" id="PS51819">
    <property type="entry name" value="VOC"/>
    <property type="match status" value="2"/>
</dbReference>
<keyword evidence="2" id="KW-0560">Oxidoreductase</keyword>
<gene>
    <name evidence="2" type="ORF">HGA13_00185</name>
</gene>
<dbReference type="InterPro" id="IPR029068">
    <property type="entry name" value="Glyas_Bleomycin-R_OHBP_Dase"/>
</dbReference>
<dbReference type="Pfam" id="PF22632">
    <property type="entry name" value="BphC_D1"/>
    <property type="match status" value="1"/>
</dbReference>
<dbReference type="Gene3D" id="3.10.180.10">
    <property type="entry name" value="2,3-Dihydroxybiphenyl 1,2-Dioxygenase, domain 1"/>
    <property type="match status" value="2"/>
</dbReference>
<dbReference type="Pfam" id="PF00903">
    <property type="entry name" value="Glyoxalase"/>
    <property type="match status" value="2"/>
</dbReference>
<evidence type="ECO:0000313" key="3">
    <source>
        <dbReference type="Proteomes" id="UP000565715"/>
    </source>
</evidence>
<dbReference type="EMBL" id="JAAXOO010000001">
    <property type="protein sequence ID" value="NKY31494.1"/>
    <property type="molecule type" value="Genomic_DNA"/>
</dbReference>
<keyword evidence="2" id="KW-0223">Dioxygenase</keyword>
<reference evidence="2 3" key="1">
    <citation type="submission" date="2020-04" db="EMBL/GenBank/DDBJ databases">
        <title>MicrobeNet Type strains.</title>
        <authorList>
            <person name="Nicholson A.C."/>
        </authorList>
    </citation>
    <scope>NUCLEOTIDE SEQUENCE [LARGE SCALE GENOMIC DNA]</scope>
    <source>
        <strain evidence="2 3">DSM 45078</strain>
    </source>
</reference>
<comment type="caution">
    <text evidence="2">The sequence shown here is derived from an EMBL/GenBank/DDBJ whole genome shotgun (WGS) entry which is preliminary data.</text>
</comment>
<dbReference type="CDD" id="cd07252">
    <property type="entry name" value="BphC1-RGP6_N_like"/>
    <property type="match status" value="1"/>
</dbReference>
<organism evidence="2 3">
    <name type="scientific">Nocardia speluncae</name>
    <dbReference type="NCBI Taxonomy" id="419477"/>
    <lineage>
        <taxon>Bacteria</taxon>
        <taxon>Bacillati</taxon>
        <taxon>Actinomycetota</taxon>
        <taxon>Actinomycetes</taxon>
        <taxon>Mycobacteriales</taxon>
        <taxon>Nocardiaceae</taxon>
        <taxon>Nocardia</taxon>
    </lineage>
</organism>
<protein>
    <submittedName>
        <fullName evidence="2">2,3-dihydroxybiphenyl 1,2-dioxygenase</fullName>
    </submittedName>
</protein>
<dbReference type="InterPro" id="IPR050383">
    <property type="entry name" value="GlyoxalaseI/FosfomycinResist"/>
</dbReference>
<feature type="domain" description="VOC" evidence="1">
    <location>
        <begin position="142"/>
        <end position="258"/>
    </location>
</feature>
<dbReference type="AlphaFoldDB" id="A0A846XBU3"/>
<dbReference type="CDD" id="cd07237">
    <property type="entry name" value="BphC1-RGP6_C_like"/>
    <property type="match status" value="1"/>
</dbReference>
<accession>A0A846XBU3</accession>